<evidence type="ECO:0000256" key="3">
    <source>
        <dbReference type="ARBA" id="ARBA00022475"/>
    </source>
</evidence>
<evidence type="ECO:0000259" key="9">
    <source>
        <dbReference type="Pfam" id="PF12704"/>
    </source>
</evidence>
<evidence type="ECO:0000256" key="5">
    <source>
        <dbReference type="ARBA" id="ARBA00022989"/>
    </source>
</evidence>
<evidence type="ECO:0000313" key="10">
    <source>
        <dbReference type="EMBL" id="OGK03336.1"/>
    </source>
</evidence>
<evidence type="ECO:0008006" key="12">
    <source>
        <dbReference type="Google" id="ProtNLM"/>
    </source>
</evidence>
<comment type="caution">
    <text evidence="10">The sequence shown here is derived from an EMBL/GenBank/DDBJ whole genome shotgun (WGS) entry which is preliminary data.</text>
</comment>
<dbReference type="EMBL" id="MFYX01000091">
    <property type="protein sequence ID" value="OGK03336.1"/>
    <property type="molecule type" value="Genomic_DNA"/>
</dbReference>
<dbReference type="Pfam" id="PF02687">
    <property type="entry name" value="FtsX"/>
    <property type="match status" value="1"/>
</dbReference>
<gene>
    <name evidence="10" type="ORF">A2519_15305</name>
</gene>
<feature type="domain" description="ABC3 transporter permease C-terminal" evidence="8">
    <location>
        <begin position="455"/>
        <end position="578"/>
    </location>
</feature>
<feature type="transmembrane region" description="Helical" evidence="7">
    <location>
        <begin position="443"/>
        <end position="468"/>
    </location>
</feature>
<dbReference type="Proteomes" id="UP000179243">
    <property type="component" value="Unassembled WGS sequence"/>
</dbReference>
<proteinExistence type="inferred from homology"/>
<evidence type="ECO:0000259" key="8">
    <source>
        <dbReference type="Pfam" id="PF02687"/>
    </source>
</evidence>
<keyword evidence="5 7" id="KW-1133">Transmembrane helix</keyword>
<dbReference type="AlphaFoldDB" id="A0A1F7F9Z8"/>
<dbReference type="InterPro" id="IPR003838">
    <property type="entry name" value="ABC3_permease_C"/>
</dbReference>
<organism evidence="10 11">
    <name type="scientific">Candidatus Raymondbacteria bacterium RIFOXYD12_FULL_49_13</name>
    <dbReference type="NCBI Taxonomy" id="1817890"/>
    <lineage>
        <taxon>Bacteria</taxon>
        <taxon>Raymondiibacteriota</taxon>
    </lineage>
</organism>
<dbReference type="GO" id="GO:0098797">
    <property type="term" value="C:plasma membrane protein complex"/>
    <property type="evidence" value="ECO:0007669"/>
    <property type="project" value="TreeGrafter"/>
</dbReference>
<comment type="subcellular location">
    <subcellularLocation>
        <location evidence="1">Cell membrane</location>
        <topology evidence="1">Multi-pass membrane protein</topology>
    </subcellularLocation>
</comment>
<feature type="domain" description="MacB-like periplasmic core" evidence="9">
    <location>
        <begin position="24"/>
        <end position="237"/>
    </location>
</feature>
<dbReference type="Pfam" id="PF12704">
    <property type="entry name" value="MacB_PCD"/>
    <property type="match status" value="1"/>
</dbReference>
<evidence type="ECO:0000256" key="4">
    <source>
        <dbReference type="ARBA" id="ARBA00022692"/>
    </source>
</evidence>
<evidence type="ECO:0000256" key="6">
    <source>
        <dbReference type="ARBA" id="ARBA00023136"/>
    </source>
</evidence>
<protein>
    <recommendedName>
        <fullName evidence="12">ABC3 transporter permease protein domain-containing protein</fullName>
    </recommendedName>
</protein>
<feature type="transmembrane region" description="Helical" evidence="7">
    <location>
        <begin position="20"/>
        <end position="39"/>
    </location>
</feature>
<keyword evidence="3" id="KW-1003">Cell membrane</keyword>
<dbReference type="PANTHER" id="PTHR30489">
    <property type="entry name" value="LIPOPROTEIN-RELEASING SYSTEM TRANSMEMBRANE PROTEIN LOLE"/>
    <property type="match status" value="1"/>
</dbReference>
<dbReference type="PANTHER" id="PTHR30489:SF0">
    <property type="entry name" value="LIPOPROTEIN-RELEASING SYSTEM TRANSMEMBRANE PROTEIN LOLE"/>
    <property type="match status" value="1"/>
</dbReference>
<reference evidence="10 11" key="1">
    <citation type="journal article" date="2016" name="Nat. Commun.">
        <title>Thousands of microbial genomes shed light on interconnected biogeochemical processes in an aquifer system.</title>
        <authorList>
            <person name="Anantharaman K."/>
            <person name="Brown C.T."/>
            <person name="Hug L.A."/>
            <person name="Sharon I."/>
            <person name="Castelle C.J."/>
            <person name="Probst A.J."/>
            <person name="Thomas B.C."/>
            <person name="Singh A."/>
            <person name="Wilkins M.J."/>
            <person name="Karaoz U."/>
            <person name="Brodie E.L."/>
            <person name="Williams K.H."/>
            <person name="Hubbard S.S."/>
            <person name="Banfield J.F."/>
        </authorList>
    </citation>
    <scope>NUCLEOTIDE SEQUENCE [LARGE SCALE GENOMIC DNA]</scope>
</reference>
<dbReference type="InterPro" id="IPR051447">
    <property type="entry name" value="Lipoprotein-release_system"/>
</dbReference>
<sequence>MKLILSIALRNLLRQKRRNILLGIAIAFGTFILILTNSFSHGITDTMFKRIVAITYGNVNISATENGNFERQIVHEGDRIKRIIRENNPEVTAVQEAIGVFGQAIGNGRSDIVMIVGVNIHDTLAPEDQKNMEENFAMVEGRFEDLEAPGIANPLIISKEKAEYLNLKMGDVVKARFRDINGQNQAASFTVVGVFQPTNFFMSMPVFVDQKIVKRLAGYKPYEAGQLMINVKDPVKDAVIVADRLQKLLKPGPAAIGCTIGCKVGPAPALVLPFKSDTVSLKLCRKELPLVMGAPDTGYSRTGAVISKTMARESGLSLGDTCVVRYSSKYDAEEGRLKFIVKGIRGDSVLDSRIILVNERDFYKAYYGNLPAFLPDSLRTLLPDSSFKVLDAIPGEWTLLRRISSSEDLMKLYKEISKNKWRSTQVSVSTMYEGASAIIKLEYALNLITLVCVMVLFCIILIGVINTLRMTIRERTREIGTIRAIGMQKKDVRNTFIAETVFLAIFASAAGTVLAFIGMRLLSLININAGDNPMAMLLVSGHLVFVPTVIAVIGYNALIWAIAGATAFFPSRKAANMSACEALRHYE</sequence>
<accession>A0A1F7F9Z8</accession>
<keyword evidence="6 7" id="KW-0472">Membrane</keyword>
<feature type="transmembrane region" description="Helical" evidence="7">
    <location>
        <begin position="496"/>
        <end position="522"/>
    </location>
</feature>
<dbReference type="GO" id="GO:0044874">
    <property type="term" value="P:lipoprotein localization to outer membrane"/>
    <property type="evidence" value="ECO:0007669"/>
    <property type="project" value="TreeGrafter"/>
</dbReference>
<evidence type="ECO:0000313" key="11">
    <source>
        <dbReference type="Proteomes" id="UP000179243"/>
    </source>
</evidence>
<dbReference type="InterPro" id="IPR025857">
    <property type="entry name" value="MacB_PCD"/>
</dbReference>
<evidence type="ECO:0000256" key="1">
    <source>
        <dbReference type="ARBA" id="ARBA00004651"/>
    </source>
</evidence>
<evidence type="ECO:0000256" key="2">
    <source>
        <dbReference type="ARBA" id="ARBA00005236"/>
    </source>
</evidence>
<feature type="transmembrane region" description="Helical" evidence="7">
    <location>
        <begin position="542"/>
        <end position="569"/>
    </location>
</feature>
<evidence type="ECO:0000256" key="7">
    <source>
        <dbReference type="SAM" id="Phobius"/>
    </source>
</evidence>
<name>A0A1F7F9Z8_UNCRA</name>
<comment type="similarity">
    <text evidence="2">Belongs to the ABC-4 integral membrane protein family. LolC/E subfamily.</text>
</comment>
<keyword evidence="4 7" id="KW-0812">Transmembrane</keyword>